<reference evidence="1 2" key="1">
    <citation type="submission" date="2020-04" db="EMBL/GenBank/DDBJ databases">
        <title>Complete genome of a Psychrophilic, Marine, Gas Vacuolate Bacterium Polaromonas vacuolata KCTC 22033T.</title>
        <authorList>
            <person name="Hwang K."/>
            <person name="Kim K.M."/>
        </authorList>
    </citation>
    <scope>NUCLEOTIDE SEQUENCE [LARGE SCALE GENOMIC DNA]</scope>
    <source>
        <strain evidence="1 2">KCTC 22033</strain>
    </source>
</reference>
<evidence type="ECO:0000313" key="1">
    <source>
        <dbReference type="EMBL" id="QJC58068.1"/>
    </source>
</evidence>
<gene>
    <name evidence="1" type="ORF">HC248_03405</name>
</gene>
<dbReference type="CDD" id="cd16364">
    <property type="entry name" value="T3SC_I-like"/>
    <property type="match status" value="1"/>
</dbReference>
<organism evidence="1 2">
    <name type="scientific">Polaromonas vacuolata</name>
    <dbReference type="NCBI Taxonomy" id="37448"/>
    <lineage>
        <taxon>Bacteria</taxon>
        <taxon>Pseudomonadati</taxon>
        <taxon>Pseudomonadota</taxon>
        <taxon>Betaproteobacteria</taxon>
        <taxon>Burkholderiales</taxon>
        <taxon>Comamonadaceae</taxon>
        <taxon>Polaromonas</taxon>
    </lineage>
</organism>
<dbReference type="SUPFAM" id="SSF69635">
    <property type="entry name" value="Type III secretory system chaperone-like"/>
    <property type="match status" value="1"/>
</dbReference>
<dbReference type="Proteomes" id="UP000502041">
    <property type="component" value="Chromosome"/>
</dbReference>
<dbReference type="AlphaFoldDB" id="A0A6H2HDX4"/>
<dbReference type="RefSeq" id="WP_168923479.1">
    <property type="nucleotide sequence ID" value="NZ_CP051461.1"/>
</dbReference>
<dbReference type="Gene3D" id="3.30.1460.10">
    <property type="match status" value="1"/>
</dbReference>
<dbReference type="EMBL" id="CP051461">
    <property type="protein sequence ID" value="QJC58068.1"/>
    <property type="molecule type" value="Genomic_DNA"/>
</dbReference>
<protein>
    <submittedName>
        <fullName evidence="1">Uncharacterized protein</fullName>
    </submittedName>
</protein>
<evidence type="ECO:0000313" key="2">
    <source>
        <dbReference type="Proteomes" id="UP000502041"/>
    </source>
</evidence>
<keyword evidence="2" id="KW-1185">Reference proteome</keyword>
<accession>A0A6H2HDX4</accession>
<dbReference type="KEGG" id="pvac:HC248_03405"/>
<name>A0A6H2HDX4_9BURK</name>
<sequence length="137" mass="15290">MDALTSHPPVRLISKLHFRLESALDKNTCAIQFKNGVQIDFYYKEEDKSLRMATAIGALISSSKLSLYKKILFENVKNLDLGKNYFALNLAATEVVLCGTIIESAHTLEGVTADVMNLCEQQNKWCETLASESFLVV</sequence>
<proteinExistence type="predicted"/>